<dbReference type="Gene3D" id="1.20.58.120">
    <property type="entry name" value="BAG domain"/>
    <property type="match status" value="1"/>
</dbReference>
<keyword evidence="2" id="KW-0175">Coiled coil</keyword>
<dbReference type="SUPFAM" id="SSF63491">
    <property type="entry name" value="BAG domain"/>
    <property type="match status" value="1"/>
</dbReference>
<dbReference type="Gene3D" id="2.20.70.10">
    <property type="match status" value="1"/>
</dbReference>
<keyword evidence="7" id="KW-1185">Reference proteome</keyword>
<dbReference type="GO" id="GO:0051087">
    <property type="term" value="F:protein-folding chaperone binding"/>
    <property type="evidence" value="ECO:0007669"/>
    <property type="project" value="InterPro"/>
</dbReference>
<evidence type="ECO:0008006" key="8">
    <source>
        <dbReference type="Google" id="ProtNLM"/>
    </source>
</evidence>
<evidence type="ECO:0000259" key="4">
    <source>
        <dbReference type="PROSITE" id="PS50020"/>
    </source>
</evidence>
<feature type="region of interest" description="Disordered" evidence="3">
    <location>
        <begin position="99"/>
        <end position="118"/>
    </location>
</feature>
<dbReference type="AlphaFoldDB" id="A0A7J7KPW1"/>
<feature type="compositionally biased region" description="Basic and acidic residues" evidence="3">
    <location>
        <begin position="292"/>
        <end position="306"/>
    </location>
</feature>
<feature type="coiled-coil region" evidence="2">
    <location>
        <begin position="351"/>
        <end position="378"/>
    </location>
</feature>
<sequence length="433" mass="48656">MTSEIEDASTTRLPKDWEMRIDSRTGMPYYLNHAKQFTTWDDPRQVDHPRGMLNPMGSMLRRSASPTPAAAAQRRMPIDHGFTSIPFNHFFEPAEENSRGLRARPRQQGYHNTPFEPRMNSGSWFSGFDEPDDSFFTNPIWPLRSRSGSLRQQSPFESLITDKSSTLPRGRSRQGGPGKYSVTIPINSETGKFSPQQPESDAVQEEAIIPQEKTAAPKADDESAVSGSRRDSPQPKQAKQDESKGEANGKDHEKTTLSRVESQYDNHDSQLDECDCDTVPESQNNSECDCETSQHEEPQTEDKMADDAPTTAVDENSKTGANDLNTACKSDGEMDESVPEADDNSNTINLIDQSYEAIEKVKSEVDEYKQQVQSFSGSKASKDYRYLDEMLTRCQLTLDDVSTHGDVELRKKRKETVNFIESVLALLESKCKE</sequence>
<keyword evidence="1" id="KW-0143">Chaperone</keyword>
<dbReference type="Pfam" id="PF02179">
    <property type="entry name" value="BAG"/>
    <property type="match status" value="1"/>
</dbReference>
<feature type="compositionally biased region" description="Polar residues" evidence="3">
    <location>
        <begin position="184"/>
        <end position="199"/>
    </location>
</feature>
<dbReference type="InterPro" id="IPR003103">
    <property type="entry name" value="BAG_domain"/>
</dbReference>
<dbReference type="GO" id="GO:0005829">
    <property type="term" value="C:cytosol"/>
    <property type="evidence" value="ECO:0007669"/>
    <property type="project" value="TreeGrafter"/>
</dbReference>
<dbReference type="GO" id="GO:0000774">
    <property type="term" value="F:adenyl-nucleotide exchange factor activity"/>
    <property type="evidence" value="ECO:0007669"/>
    <property type="project" value="TreeGrafter"/>
</dbReference>
<dbReference type="OrthoDB" id="333905at2759"/>
<organism evidence="6 7">
    <name type="scientific">Bugula neritina</name>
    <name type="common">Brown bryozoan</name>
    <name type="synonym">Sertularia neritina</name>
    <dbReference type="NCBI Taxonomy" id="10212"/>
    <lineage>
        <taxon>Eukaryota</taxon>
        <taxon>Metazoa</taxon>
        <taxon>Spiralia</taxon>
        <taxon>Lophotrochozoa</taxon>
        <taxon>Bryozoa</taxon>
        <taxon>Gymnolaemata</taxon>
        <taxon>Cheilostomatida</taxon>
        <taxon>Flustrina</taxon>
        <taxon>Buguloidea</taxon>
        <taxon>Bugulidae</taxon>
        <taxon>Bugula</taxon>
    </lineage>
</organism>
<protein>
    <recommendedName>
        <fullName evidence="8">BAG3</fullName>
    </recommendedName>
</protein>
<evidence type="ECO:0000256" key="3">
    <source>
        <dbReference type="SAM" id="MobiDB-lite"/>
    </source>
</evidence>
<dbReference type="GO" id="GO:0005634">
    <property type="term" value="C:nucleus"/>
    <property type="evidence" value="ECO:0007669"/>
    <property type="project" value="TreeGrafter"/>
</dbReference>
<dbReference type="SMART" id="SM00456">
    <property type="entry name" value="WW"/>
    <property type="match status" value="1"/>
</dbReference>
<name>A0A7J7KPW1_BUGNE</name>
<feature type="compositionally biased region" description="Basic and acidic residues" evidence="3">
    <location>
        <begin position="228"/>
        <end position="270"/>
    </location>
</feature>
<feature type="compositionally biased region" description="Acidic residues" evidence="3">
    <location>
        <begin position="333"/>
        <end position="343"/>
    </location>
</feature>
<dbReference type="PANTHER" id="PTHR12329:SF5">
    <property type="entry name" value="STARVIN, ISOFORM E"/>
    <property type="match status" value="1"/>
</dbReference>
<dbReference type="SUPFAM" id="SSF51045">
    <property type="entry name" value="WW domain"/>
    <property type="match status" value="1"/>
</dbReference>
<dbReference type="Proteomes" id="UP000593567">
    <property type="component" value="Unassembled WGS sequence"/>
</dbReference>
<evidence type="ECO:0000313" key="6">
    <source>
        <dbReference type="EMBL" id="KAF6040178.1"/>
    </source>
</evidence>
<reference evidence="6" key="1">
    <citation type="submission" date="2020-06" db="EMBL/GenBank/DDBJ databases">
        <title>Draft genome of Bugula neritina, a colonial animal packing powerful symbionts and potential medicines.</title>
        <authorList>
            <person name="Rayko M."/>
        </authorList>
    </citation>
    <scope>NUCLEOTIDE SEQUENCE [LARGE SCALE GENOMIC DNA]</scope>
    <source>
        <strain evidence="6">Kwan_BN1</strain>
    </source>
</reference>
<evidence type="ECO:0000256" key="1">
    <source>
        <dbReference type="ARBA" id="ARBA00023186"/>
    </source>
</evidence>
<dbReference type="Pfam" id="PF00397">
    <property type="entry name" value="WW"/>
    <property type="match status" value="1"/>
</dbReference>
<dbReference type="SMART" id="SM00264">
    <property type="entry name" value="BAG"/>
    <property type="match status" value="1"/>
</dbReference>
<dbReference type="InterPro" id="IPR039773">
    <property type="entry name" value="BAG_chaperone_regulator"/>
</dbReference>
<dbReference type="PROSITE" id="PS51035">
    <property type="entry name" value="BAG"/>
    <property type="match status" value="1"/>
</dbReference>
<evidence type="ECO:0000259" key="5">
    <source>
        <dbReference type="PROSITE" id="PS51035"/>
    </source>
</evidence>
<feature type="domain" description="WW" evidence="4">
    <location>
        <begin position="11"/>
        <end position="45"/>
    </location>
</feature>
<feature type="compositionally biased region" description="Polar residues" evidence="3">
    <location>
        <begin position="318"/>
        <end position="328"/>
    </location>
</feature>
<feature type="region of interest" description="Disordered" evidence="3">
    <location>
        <begin position="146"/>
        <end position="347"/>
    </location>
</feature>
<dbReference type="PROSITE" id="PS50020">
    <property type="entry name" value="WW_DOMAIN_2"/>
    <property type="match status" value="1"/>
</dbReference>
<dbReference type="PANTHER" id="PTHR12329">
    <property type="entry name" value="BCL2-ASSOCIATED ATHANOGENE"/>
    <property type="match status" value="1"/>
</dbReference>
<dbReference type="InterPro" id="IPR036533">
    <property type="entry name" value="BAG_dom_sf"/>
</dbReference>
<dbReference type="PROSITE" id="PS01159">
    <property type="entry name" value="WW_DOMAIN_1"/>
    <property type="match status" value="1"/>
</dbReference>
<dbReference type="InterPro" id="IPR001202">
    <property type="entry name" value="WW_dom"/>
</dbReference>
<evidence type="ECO:0000313" key="7">
    <source>
        <dbReference type="Proteomes" id="UP000593567"/>
    </source>
</evidence>
<evidence type="ECO:0000256" key="2">
    <source>
        <dbReference type="SAM" id="Coils"/>
    </source>
</evidence>
<comment type="caution">
    <text evidence="6">The sequence shown here is derived from an EMBL/GenBank/DDBJ whole genome shotgun (WGS) entry which is preliminary data.</text>
</comment>
<dbReference type="EMBL" id="VXIV02000167">
    <property type="protein sequence ID" value="KAF6040178.1"/>
    <property type="molecule type" value="Genomic_DNA"/>
</dbReference>
<dbReference type="InterPro" id="IPR036020">
    <property type="entry name" value="WW_dom_sf"/>
</dbReference>
<proteinExistence type="predicted"/>
<accession>A0A7J7KPW1</accession>
<dbReference type="GO" id="GO:0016020">
    <property type="term" value="C:membrane"/>
    <property type="evidence" value="ECO:0007669"/>
    <property type="project" value="TreeGrafter"/>
</dbReference>
<dbReference type="CDD" id="cd00201">
    <property type="entry name" value="WW"/>
    <property type="match status" value="1"/>
</dbReference>
<feature type="domain" description="BAG" evidence="5">
    <location>
        <begin position="354"/>
        <end position="431"/>
    </location>
</feature>
<dbReference type="GO" id="GO:0050821">
    <property type="term" value="P:protein stabilization"/>
    <property type="evidence" value="ECO:0007669"/>
    <property type="project" value="TreeGrafter"/>
</dbReference>
<gene>
    <name evidence="6" type="ORF">EB796_001504</name>
</gene>